<dbReference type="Proteomes" id="UP000006851">
    <property type="component" value="Chromosome"/>
</dbReference>
<dbReference type="OrthoDB" id="9807740at2"/>
<organism evidence="11 12">
    <name type="scientific">Coriobacterium glomerans (strain ATCC 49209 / DSM 20642 / JCM 10262 / PW2)</name>
    <dbReference type="NCBI Taxonomy" id="700015"/>
    <lineage>
        <taxon>Bacteria</taxon>
        <taxon>Bacillati</taxon>
        <taxon>Actinomycetota</taxon>
        <taxon>Coriobacteriia</taxon>
        <taxon>Coriobacteriales</taxon>
        <taxon>Coriobacteriaceae</taxon>
        <taxon>Coriobacterium</taxon>
    </lineage>
</organism>
<evidence type="ECO:0000256" key="7">
    <source>
        <dbReference type="ARBA" id="ARBA00022801"/>
    </source>
</evidence>
<evidence type="ECO:0000256" key="5">
    <source>
        <dbReference type="ARBA" id="ARBA00022723"/>
    </source>
</evidence>
<dbReference type="GO" id="GO:0004222">
    <property type="term" value="F:metalloendopeptidase activity"/>
    <property type="evidence" value="ECO:0007669"/>
    <property type="project" value="InterPro"/>
</dbReference>
<protein>
    <recommendedName>
        <fullName evidence="9">Endoribonuclease YbeY</fullName>
        <ecNumber evidence="9">3.1.-.-</ecNumber>
    </recommendedName>
</protein>
<feature type="binding site" evidence="9">
    <location>
        <position position="128"/>
    </location>
    <ligand>
        <name>Zn(2+)</name>
        <dbReference type="ChEBI" id="CHEBI:29105"/>
        <note>catalytic</note>
    </ligand>
</feature>
<evidence type="ECO:0000256" key="4">
    <source>
        <dbReference type="ARBA" id="ARBA00022722"/>
    </source>
</evidence>
<dbReference type="GO" id="GO:0008270">
    <property type="term" value="F:zinc ion binding"/>
    <property type="evidence" value="ECO:0007669"/>
    <property type="project" value="UniProtKB-UniRule"/>
</dbReference>
<keyword evidence="3 9" id="KW-0698">rRNA processing</keyword>
<dbReference type="Pfam" id="PF02130">
    <property type="entry name" value="YbeY"/>
    <property type="match status" value="1"/>
</dbReference>
<feature type="binding site" evidence="9">
    <location>
        <position position="134"/>
    </location>
    <ligand>
        <name>Zn(2+)</name>
        <dbReference type="ChEBI" id="CHEBI:29105"/>
        <note>catalytic</note>
    </ligand>
</feature>
<keyword evidence="12" id="KW-1185">Reference proteome</keyword>
<feature type="region of interest" description="Disordered" evidence="10">
    <location>
        <begin position="161"/>
        <end position="187"/>
    </location>
</feature>
<comment type="subcellular location">
    <subcellularLocation>
        <location evidence="9">Cytoplasm</location>
    </subcellularLocation>
</comment>
<dbReference type="GO" id="GO:0004521">
    <property type="term" value="F:RNA endonuclease activity"/>
    <property type="evidence" value="ECO:0007669"/>
    <property type="project" value="UniProtKB-UniRule"/>
</dbReference>
<dbReference type="PANTHER" id="PTHR46986:SF1">
    <property type="entry name" value="ENDORIBONUCLEASE YBEY, CHLOROPLASTIC"/>
    <property type="match status" value="1"/>
</dbReference>
<comment type="function">
    <text evidence="9">Single strand-specific metallo-endoribonuclease involved in late-stage 70S ribosome quality control and in maturation of the 3' terminus of the 16S rRNA.</text>
</comment>
<evidence type="ECO:0000313" key="11">
    <source>
        <dbReference type="EMBL" id="AEB06946.1"/>
    </source>
</evidence>
<evidence type="ECO:0000256" key="2">
    <source>
        <dbReference type="ARBA" id="ARBA00022517"/>
    </source>
</evidence>
<comment type="cofactor">
    <cofactor evidence="9">
        <name>Zn(2+)</name>
        <dbReference type="ChEBI" id="CHEBI:29105"/>
    </cofactor>
    <text evidence="9">Binds 1 zinc ion.</text>
</comment>
<comment type="similarity">
    <text evidence="1 9">Belongs to the endoribonuclease YbeY family.</text>
</comment>
<dbReference type="SUPFAM" id="SSF55486">
    <property type="entry name" value="Metalloproteases ('zincins'), catalytic domain"/>
    <property type="match status" value="1"/>
</dbReference>
<evidence type="ECO:0000256" key="8">
    <source>
        <dbReference type="ARBA" id="ARBA00022833"/>
    </source>
</evidence>
<keyword evidence="9" id="KW-0963">Cytoplasm</keyword>
<keyword evidence="2 9" id="KW-0690">Ribosome biogenesis</keyword>
<dbReference type="AlphaFoldDB" id="F2N7Q4"/>
<evidence type="ECO:0000256" key="6">
    <source>
        <dbReference type="ARBA" id="ARBA00022759"/>
    </source>
</evidence>
<evidence type="ECO:0000256" key="3">
    <source>
        <dbReference type="ARBA" id="ARBA00022552"/>
    </source>
</evidence>
<dbReference type="STRING" id="700015.Corgl_0833"/>
<evidence type="ECO:0000256" key="10">
    <source>
        <dbReference type="SAM" id="MobiDB-lite"/>
    </source>
</evidence>
<gene>
    <name evidence="9" type="primary">ybeY</name>
    <name evidence="11" type="ordered locus">Corgl_0833</name>
</gene>
<evidence type="ECO:0000256" key="9">
    <source>
        <dbReference type="HAMAP-Rule" id="MF_00009"/>
    </source>
</evidence>
<dbReference type="eggNOG" id="COG0319">
    <property type="taxonomic scope" value="Bacteria"/>
</dbReference>
<keyword evidence="5 9" id="KW-0479">Metal-binding</keyword>
<dbReference type="KEGG" id="cgo:Corgl_0833"/>
<sequence>MAVTVLISSDEGLEAPIGEDEIMRIAAFVLEREGIEIPVELSVSFVGASEMRDLNRSWRGIDEPTDVLSFECDRPDSKDSLAGRPGCEQPLELGDVILAPEIIAAQATGFKNTAADECRLMLVHGLLHLLGWDHIAEEDAEAMEAREDELLRGLGRQRDARRPIAIAPTTRHPRRTETEGSSCDTGL</sequence>
<evidence type="ECO:0000256" key="1">
    <source>
        <dbReference type="ARBA" id="ARBA00010875"/>
    </source>
</evidence>
<feature type="binding site" evidence="9">
    <location>
        <position position="124"/>
    </location>
    <ligand>
        <name>Zn(2+)</name>
        <dbReference type="ChEBI" id="CHEBI:29105"/>
        <note>catalytic</note>
    </ligand>
</feature>
<dbReference type="GO" id="GO:0006364">
    <property type="term" value="P:rRNA processing"/>
    <property type="evidence" value="ECO:0007669"/>
    <property type="project" value="UniProtKB-UniRule"/>
</dbReference>
<dbReference type="HAMAP" id="MF_00009">
    <property type="entry name" value="Endoribonucl_YbeY"/>
    <property type="match status" value="1"/>
</dbReference>
<reference evidence="12" key="1">
    <citation type="journal article" date="2013" name="Stand. Genomic Sci.">
        <title>Complete genome sequence of Coriobacterium glomerans type strain (PW2(T)) from the midgut of Pyrrhocoris apterus L. (red soldier bug).</title>
        <authorList>
            <person name="Stackebrandt E."/>
            <person name="Zeytun A."/>
            <person name="Lapidus A."/>
            <person name="Nolan M."/>
            <person name="Lucas S."/>
            <person name="Hammon N."/>
            <person name="Deshpande S."/>
            <person name="Cheng J.F."/>
            <person name="Tapia R."/>
            <person name="Goodwin L.A."/>
            <person name="Pitluck S."/>
            <person name="Liolios K."/>
            <person name="Pagani I."/>
            <person name="Ivanova N."/>
            <person name="Mavromatis K."/>
            <person name="Mikhailova N."/>
            <person name="Huntemann M."/>
            <person name="Pati A."/>
            <person name="Chen A."/>
            <person name="Palaniappan K."/>
            <person name="Chang Y.J."/>
            <person name="Land M."/>
            <person name="Hauser L."/>
            <person name="Rohde M."/>
            <person name="Pukall R."/>
            <person name="Goker M."/>
            <person name="Detter J.C."/>
            <person name="Woyke T."/>
            <person name="Bristow J."/>
            <person name="Eisen J.A."/>
            <person name="Markowitz V."/>
            <person name="Hugenholtz P."/>
            <person name="Kyrpides N.C."/>
            <person name="Klenk H.P."/>
        </authorList>
    </citation>
    <scope>NUCLEOTIDE SEQUENCE</scope>
    <source>
        <strain evidence="12">ATCC 49209 / DSM 20642 / JCM 10262 / PW2</strain>
    </source>
</reference>
<dbReference type="InterPro" id="IPR023091">
    <property type="entry name" value="MetalPrtase_cat_dom_sf_prd"/>
</dbReference>
<dbReference type="PROSITE" id="PS01306">
    <property type="entry name" value="UPF0054"/>
    <property type="match status" value="1"/>
</dbReference>
<keyword evidence="6 9" id="KW-0255">Endonuclease</keyword>
<dbReference type="GO" id="GO:0005737">
    <property type="term" value="C:cytoplasm"/>
    <property type="evidence" value="ECO:0007669"/>
    <property type="project" value="UniProtKB-SubCell"/>
</dbReference>
<dbReference type="EC" id="3.1.-.-" evidence="9"/>
<keyword evidence="4 9" id="KW-0540">Nuclease</keyword>
<dbReference type="InterPro" id="IPR002036">
    <property type="entry name" value="YbeY"/>
</dbReference>
<dbReference type="InterPro" id="IPR020549">
    <property type="entry name" value="YbeY_CS"/>
</dbReference>
<dbReference type="PANTHER" id="PTHR46986">
    <property type="entry name" value="ENDORIBONUCLEASE YBEY, CHLOROPLASTIC"/>
    <property type="match status" value="1"/>
</dbReference>
<dbReference type="Gene3D" id="3.40.390.30">
    <property type="entry name" value="Metalloproteases ('zincins'), catalytic domain"/>
    <property type="match status" value="1"/>
</dbReference>
<dbReference type="EMBL" id="CP002628">
    <property type="protein sequence ID" value="AEB06946.1"/>
    <property type="molecule type" value="Genomic_DNA"/>
</dbReference>
<keyword evidence="8 9" id="KW-0862">Zinc</keyword>
<name>F2N7Q4_CORGP</name>
<keyword evidence="7 9" id="KW-0378">Hydrolase</keyword>
<evidence type="ECO:0000313" key="12">
    <source>
        <dbReference type="Proteomes" id="UP000006851"/>
    </source>
</evidence>
<proteinExistence type="inferred from homology"/>
<dbReference type="HOGENOM" id="CLU_106710_0_0_11"/>
<dbReference type="NCBIfam" id="TIGR00043">
    <property type="entry name" value="rRNA maturation RNase YbeY"/>
    <property type="match status" value="1"/>
</dbReference>
<accession>F2N7Q4</accession>